<accession>A0A1U9Z252</accession>
<dbReference type="Gene3D" id="1.10.1740.10">
    <property type="match status" value="1"/>
</dbReference>
<evidence type="ECO:0000256" key="1">
    <source>
        <dbReference type="ARBA" id="ARBA00010641"/>
    </source>
</evidence>
<evidence type="ECO:0000256" key="2">
    <source>
        <dbReference type="ARBA" id="ARBA00023015"/>
    </source>
</evidence>
<dbReference type="SUPFAM" id="SSF88659">
    <property type="entry name" value="Sigma3 and sigma4 domains of RNA polymerase sigma factors"/>
    <property type="match status" value="1"/>
</dbReference>
<proteinExistence type="inferred from homology"/>
<evidence type="ECO:0000313" key="8">
    <source>
        <dbReference type="Proteomes" id="UP000191135"/>
    </source>
</evidence>
<dbReference type="InterPro" id="IPR039425">
    <property type="entry name" value="RNA_pol_sigma-70-like"/>
</dbReference>
<keyword evidence="8" id="KW-1185">Reference proteome</keyword>
<dbReference type="NCBIfam" id="TIGR02937">
    <property type="entry name" value="sigma70-ECF"/>
    <property type="match status" value="1"/>
</dbReference>
<dbReference type="SUPFAM" id="SSF88946">
    <property type="entry name" value="Sigma2 domain of RNA polymerase sigma factors"/>
    <property type="match status" value="1"/>
</dbReference>
<dbReference type="OrthoDB" id="9784272at2"/>
<keyword evidence="3" id="KW-0731">Sigma factor</keyword>
<dbReference type="Gene3D" id="1.10.10.10">
    <property type="entry name" value="Winged helix-like DNA-binding domain superfamily/Winged helix DNA-binding domain"/>
    <property type="match status" value="1"/>
</dbReference>
<gene>
    <name evidence="7" type="primary">sigK_1</name>
    <name evidence="7" type="ORF">Mame_02350</name>
</gene>
<dbReference type="RefSeq" id="WP_018063722.1">
    <property type="nucleotide sequence ID" value="NZ_AQWH01000004.1"/>
</dbReference>
<evidence type="ECO:0000259" key="6">
    <source>
        <dbReference type="Pfam" id="PF08281"/>
    </source>
</evidence>
<comment type="similarity">
    <text evidence="1">Belongs to the sigma-70 factor family. ECF subfamily.</text>
</comment>
<feature type="domain" description="RNA polymerase sigma factor 70 region 4 type 2" evidence="6">
    <location>
        <begin position="121"/>
        <end position="173"/>
    </location>
</feature>
<dbReference type="InterPro" id="IPR014284">
    <property type="entry name" value="RNA_pol_sigma-70_dom"/>
</dbReference>
<organism evidence="7 8">
    <name type="scientific">Martelella mediterranea DSM 17316</name>
    <dbReference type="NCBI Taxonomy" id="1122214"/>
    <lineage>
        <taxon>Bacteria</taxon>
        <taxon>Pseudomonadati</taxon>
        <taxon>Pseudomonadota</taxon>
        <taxon>Alphaproteobacteria</taxon>
        <taxon>Hyphomicrobiales</taxon>
        <taxon>Aurantimonadaceae</taxon>
        <taxon>Martelella</taxon>
    </lineage>
</organism>
<keyword evidence="4" id="KW-0804">Transcription</keyword>
<evidence type="ECO:0000313" key="7">
    <source>
        <dbReference type="EMBL" id="AQZ51682.1"/>
    </source>
</evidence>
<sequence length="179" mass="20509">MAGEDLGVLISRISMRDRSAFELLYEQASPKLFAICLRILGERGEAEDALQDIFVRIWQRAGTFSTDGRSPMGWLATIARNHSIDRLRQKKPATRDIDDVYDLADGARTPEEDAHLKSEGRRIDHCMQRLEPDWASAVKDAYVQGLSYNELAEQYRVPLNTMRTRLRRSLIKLKECLEA</sequence>
<keyword evidence="2" id="KW-0805">Transcription regulation</keyword>
<dbReference type="Proteomes" id="UP000191135">
    <property type="component" value="Chromosome"/>
</dbReference>
<dbReference type="PANTHER" id="PTHR43133:SF62">
    <property type="entry name" value="RNA POLYMERASE SIGMA FACTOR SIGZ"/>
    <property type="match status" value="1"/>
</dbReference>
<dbReference type="InterPro" id="IPR013325">
    <property type="entry name" value="RNA_pol_sigma_r2"/>
</dbReference>
<feature type="domain" description="RNA polymerase sigma-70 region 2" evidence="5">
    <location>
        <begin position="24"/>
        <end position="91"/>
    </location>
</feature>
<protein>
    <submittedName>
        <fullName evidence="7">Sigma-K factor</fullName>
    </submittedName>
</protein>
<reference evidence="7 8" key="1">
    <citation type="submission" date="2017-03" db="EMBL/GenBank/DDBJ databases">
        <title>Foreign affairs: Plasmid Transfer between Roseobacters and Rhizobia.</title>
        <authorList>
            <person name="Bartling P."/>
            <person name="Bunk B."/>
            <person name="Overmann J."/>
            <person name="Brinkmann H."/>
            <person name="Petersen J."/>
        </authorList>
    </citation>
    <scope>NUCLEOTIDE SEQUENCE [LARGE SCALE GENOMIC DNA]</scope>
    <source>
        <strain evidence="7 8">MACL11</strain>
    </source>
</reference>
<evidence type="ECO:0000259" key="5">
    <source>
        <dbReference type="Pfam" id="PF04542"/>
    </source>
</evidence>
<dbReference type="Pfam" id="PF08281">
    <property type="entry name" value="Sigma70_r4_2"/>
    <property type="match status" value="1"/>
</dbReference>
<dbReference type="PANTHER" id="PTHR43133">
    <property type="entry name" value="RNA POLYMERASE ECF-TYPE SIGMA FACTO"/>
    <property type="match status" value="1"/>
</dbReference>
<dbReference type="STRING" id="1122214.Mame_02350"/>
<dbReference type="GO" id="GO:0006352">
    <property type="term" value="P:DNA-templated transcription initiation"/>
    <property type="evidence" value="ECO:0007669"/>
    <property type="project" value="InterPro"/>
</dbReference>
<evidence type="ECO:0000256" key="4">
    <source>
        <dbReference type="ARBA" id="ARBA00023163"/>
    </source>
</evidence>
<dbReference type="InterPro" id="IPR013324">
    <property type="entry name" value="RNA_pol_sigma_r3/r4-like"/>
</dbReference>
<dbReference type="EMBL" id="CP020330">
    <property type="protein sequence ID" value="AQZ51682.1"/>
    <property type="molecule type" value="Genomic_DNA"/>
</dbReference>
<dbReference type="AlphaFoldDB" id="A0A1U9Z252"/>
<dbReference type="eggNOG" id="COG1595">
    <property type="taxonomic scope" value="Bacteria"/>
</dbReference>
<dbReference type="Pfam" id="PF04542">
    <property type="entry name" value="Sigma70_r2"/>
    <property type="match status" value="1"/>
</dbReference>
<dbReference type="KEGG" id="mmed:Mame_02350"/>
<dbReference type="InterPro" id="IPR036388">
    <property type="entry name" value="WH-like_DNA-bd_sf"/>
</dbReference>
<evidence type="ECO:0000256" key="3">
    <source>
        <dbReference type="ARBA" id="ARBA00023082"/>
    </source>
</evidence>
<dbReference type="InterPro" id="IPR007627">
    <property type="entry name" value="RNA_pol_sigma70_r2"/>
</dbReference>
<name>A0A1U9Z252_9HYPH</name>
<dbReference type="GO" id="GO:0016987">
    <property type="term" value="F:sigma factor activity"/>
    <property type="evidence" value="ECO:0007669"/>
    <property type="project" value="UniProtKB-KW"/>
</dbReference>
<dbReference type="InterPro" id="IPR013249">
    <property type="entry name" value="RNA_pol_sigma70_r4_t2"/>
</dbReference>
<dbReference type="GO" id="GO:0003677">
    <property type="term" value="F:DNA binding"/>
    <property type="evidence" value="ECO:0007669"/>
    <property type="project" value="InterPro"/>
</dbReference>
<dbReference type="NCBIfam" id="NF009167">
    <property type="entry name" value="PRK12514.1"/>
    <property type="match status" value="1"/>
</dbReference>